<comment type="caution">
    <text evidence="11">The sequence shown here is derived from an EMBL/GenBank/DDBJ whole genome shotgun (WGS) entry which is preliminary data.</text>
</comment>
<dbReference type="InterPro" id="IPR048466">
    <property type="entry name" value="DNA_pol3_delta-like_C"/>
</dbReference>
<dbReference type="EC" id="2.7.7.7" evidence="1"/>
<protein>
    <recommendedName>
        <fullName evidence="2">DNA polymerase III subunit delta</fullName>
        <ecNumber evidence="1">2.7.7.7</ecNumber>
    </recommendedName>
</protein>
<evidence type="ECO:0000256" key="5">
    <source>
        <dbReference type="ARBA" id="ARBA00022705"/>
    </source>
</evidence>
<dbReference type="GO" id="GO:0003887">
    <property type="term" value="F:DNA-directed DNA polymerase activity"/>
    <property type="evidence" value="ECO:0007669"/>
    <property type="project" value="UniProtKB-EC"/>
</dbReference>
<dbReference type="Pfam" id="PF06144">
    <property type="entry name" value="DNA_pol3_delta"/>
    <property type="match status" value="1"/>
</dbReference>
<feature type="domain" description="DNA polymerase III delta N-terminal" evidence="9">
    <location>
        <begin position="19"/>
        <end position="127"/>
    </location>
</feature>
<evidence type="ECO:0000256" key="4">
    <source>
        <dbReference type="ARBA" id="ARBA00022695"/>
    </source>
</evidence>
<keyword evidence="4 11" id="KW-0548">Nucleotidyltransferase</keyword>
<dbReference type="EMBL" id="JARRAG010000001">
    <property type="protein sequence ID" value="MDG3003966.1"/>
    <property type="molecule type" value="Genomic_DNA"/>
</dbReference>
<name>A0ABT6F8Q3_9BACT</name>
<dbReference type="InterPro" id="IPR005790">
    <property type="entry name" value="DNA_polIII_delta"/>
</dbReference>
<dbReference type="InterPro" id="IPR027417">
    <property type="entry name" value="P-loop_NTPase"/>
</dbReference>
<dbReference type="SUPFAM" id="SSF52540">
    <property type="entry name" value="P-loop containing nucleoside triphosphate hydrolases"/>
    <property type="match status" value="1"/>
</dbReference>
<dbReference type="RefSeq" id="WP_277860310.1">
    <property type="nucleotide sequence ID" value="NZ_JARRAG010000001.1"/>
</dbReference>
<dbReference type="Gene3D" id="1.10.8.60">
    <property type="match status" value="1"/>
</dbReference>
<evidence type="ECO:0000256" key="1">
    <source>
        <dbReference type="ARBA" id="ARBA00012417"/>
    </source>
</evidence>
<dbReference type="Proteomes" id="UP001216907">
    <property type="component" value="Unassembled WGS sequence"/>
</dbReference>
<evidence type="ECO:0000256" key="2">
    <source>
        <dbReference type="ARBA" id="ARBA00017703"/>
    </source>
</evidence>
<keyword evidence="6" id="KW-0239">DNA-directed DNA polymerase</keyword>
<evidence type="ECO:0000256" key="7">
    <source>
        <dbReference type="ARBA" id="ARBA00034754"/>
    </source>
</evidence>
<gene>
    <name evidence="11" type="primary">holA</name>
    <name evidence="11" type="ORF">PZE19_09295</name>
</gene>
<dbReference type="InterPro" id="IPR008921">
    <property type="entry name" value="DNA_pol3_clamp-load_cplx_C"/>
</dbReference>
<organism evidence="11 12">
    <name type="scientific">Paludisphaera mucosa</name>
    <dbReference type="NCBI Taxonomy" id="3030827"/>
    <lineage>
        <taxon>Bacteria</taxon>
        <taxon>Pseudomonadati</taxon>
        <taxon>Planctomycetota</taxon>
        <taxon>Planctomycetia</taxon>
        <taxon>Isosphaerales</taxon>
        <taxon>Isosphaeraceae</taxon>
        <taxon>Paludisphaera</taxon>
    </lineage>
</organism>
<keyword evidence="3 11" id="KW-0808">Transferase</keyword>
<reference evidence="11 12" key="1">
    <citation type="submission" date="2023-03" db="EMBL/GenBank/DDBJ databases">
        <title>Paludisphaera mucosa sp. nov. a novel planctomycete from northern fen.</title>
        <authorList>
            <person name="Ivanova A."/>
        </authorList>
    </citation>
    <scope>NUCLEOTIDE SEQUENCE [LARGE SCALE GENOMIC DNA]</scope>
    <source>
        <strain evidence="11 12">Pla2</strain>
    </source>
</reference>
<evidence type="ECO:0000256" key="3">
    <source>
        <dbReference type="ARBA" id="ARBA00022679"/>
    </source>
</evidence>
<proteinExistence type="inferred from homology"/>
<keyword evidence="12" id="KW-1185">Reference proteome</keyword>
<evidence type="ECO:0000259" key="9">
    <source>
        <dbReference type="Pfam" id="PF06144"/>
    </source>
</evidence>
<dbReference type="NCBIfam" id="TIGR01128">
    <property type="entry name" value="holA"/>
    <property type="match status" value="1"/>
</dbReference>
<accession>A0ABT6F8Q3</accession>
<evidence type="ECO:0000313" key="11">
    <source>
        <dbReference type="EMBL" id="MDG3003966.1"/>
    </source>
</evidence>
<dbReference type="InterPro" id="IPR010372">
    <property type="entry name" value="DNA_pol3_delta_N"/>
</dbReference>
<comment type="catalytic activity">
    <reaction evidence="8">
        <text>DNA(n) + a 2'-deoxyribonucleoside 5'-triphosphate = DNA(n+1) + diphosphate</text>
        <dbReference type="Rhea" id="RHEA:22508"/>
        <dbReference type="Rhea" id="RHEA-COMP:17339"/>
        <dbReference type="Rhea" id="RHEA-COMP:17340"/>
        <dbReference type="ChEBI" id="CHEBI:33019"/>
        <dbReference type="ChEBI" id="CHEBI:61560"/>
        <dbReference type="ChEBI" id="CHEBI:173112"/>
        <dbReference type="EC" id="2.7.7.7"/>
    </reaction>
</comment>
<dbReference type="PANTHER" id="PTHR34388">
    <property type="entry name" value="DNA POLYMERASE III SUBUNIT DELTA"/>
    <property type="match status" value="1"/>
</dbReference>
<feature type="domain" description="DNA polymerase III delta subunit-like C-terminal" evidence="10">
    <location>
        <begin position="209"/>
        <end position="328"/>
    </location>
</feature>
<evidence type="ECO:0000256" key="6">
    <source>
        <dbReference type="ARBA" id="ARBA00022932"/>
    </source>
</evidence>
<evidence type="ECO:0000259" key="10">
    <source>
        <dbReference type="Pfam" id="PF21694"/>
    </source>
</evidence>
<dbReference type="PANTHER" id="PTHR34388:SF1">
    <property type="entry name" value="DNA POLYMERASE III SUBUNIT DELTA"/>
    <property type="match status" value="1"/>
</dbReference>
<dbReference type="Gene3D" id="3.40.50.300">
    <property type="entry name" value="P-loop containing nucleotide triphosphate hydrolases"/>
    <property type="match status" value="1"/>
</dbReference>
<evidence type="ECO:0000313" key="12">
    <source>
        <dbReference type="Proteomes" id="UP001216907"/>
    </source>
</evidence>
<dbReference type="SUPFAM" id="SSF48019">
    <property type="entry name" value="post-AAA+ oligomerization domain-like"/>
    <property type="match status" value="1"/>
</dbReference>
<keyword evidence="5" id="KW-0235">DNA replication</keyword>
<dbReference type="Gene3D" id="1.20.272.10">
    <property type="match status" value="1"/>
</dbReference>
<comment type="similarity">
    <text evidence="7">Belongs to the DNA polymerase HolA subunit family.</text>
</comment>
<evidence type="ECO:0000256" key="8">
    <source>
        <dbReference type="ARBA" id="ARBA00049244"/>
    </source>
</evidence>
<dbReference type="Pfam" id="PF21694">
    <property type="entry name" value="DNA_pol3_delta_C"/>
    <property type="match status" value="1"/>
</dbReference>
<sequence length="334" mass="36552">MRGLDWLKQASGPGGRPVYVVYGDDAYLRREAIRRSIREEIPGDEADVGVVRFEGASAKLADVVDELRTLPFFSKRRVALVEEADPFVTAYRKELEAYVDAPSSSGCLILAVRTWPSNTRLAKSAAKAGLPIDCSSPSESDLIRWLPAYATRAESKLGPDAAKLLLELVGPELGILVAEVEKLAIATAHVGEIRREDVARFVEAGRIEEIWDVVNAATEGRGEQAARLLDDLIAKGEHPVKLLAQMSSTLIRVYNAGRLRAARLSVSEACKAAGVPPFLEQQVVRQHTHLGPSRVDRLPADLLQADLDVKGGSQLNPRVVLEMLLIRLSRPRED</sequence>